<keyword evidence="2" id="KW-1185">Reference proteome</keyword>
<accession>A0ABW3Y852</accession>
<name>A0ABW3Y852_9ACTN</name>
<sequence>MTPRPRIGTRGRFGVRSRLDASAIRAAAEANPRLRRFMRAISDQSEAGDRRAGALMEHLLTRVLNDVGEMHMTNVVSRLERIQVLRDNIAAILDNVLEGGELPPTVRVETLGEYFDQLSTEMRELSRPREALLGDEPFRLHDESFAYADDVLREFEGEPAARAAGGQHVPTTDAMIARLDELPPQQRTAVRRAAELDPRRLWRVFEAETEGGQARRLAELETSLGGRMSAAELEQLRAAVTDVRRAGSRAALVSPARLAPALANIHDPHLRSVVLHGDSWIVQQLAMHNLATLETMWRNFRERGGAADGRGFRNYLRHQMVTFGRATPAEFTAAFSLSSIEMFLKSPDDAPMIRGTDMVGIAHDGWVWLVDDKSHRATSVSDVSALTTNLVTNLRDDAAAFRDAINRLRRADPEFVADPRVVDAIMSMRACADDIDRINGTVAAADRPARIRAALQQHRLKLRVTSAMGEVVEISDALRDLGLRPQSTGPVIPLPNPGSR</sequence>
<proteinExistence type="predicted"/>
<gene>
    <name evidence="1" type="ORF">ACFQ4H_05925</name>
</gene>
<evidence type="ECO:0000313" key="2">
    <source>
        <dbReference type="Proteomes" id="UP001597260"/>
    </source>
</evidence>
<protein>
    <submittedName>
        <fullName evidence="1">Uncharacterized protein</fullName>
    </submittedName>
</protein>
<dbReference type="Proteomes" id="UP001597260">
    <property type="component" value="Unassembled WGS sequence"/>
</dbReference>
<dbReference type="RefSeq" id="WP_377567810.1">
    <property type="nucleotide sequence ID" value="NZ_JBHTMP010000006.1"/>
</dbReference>
<evidence type="ECO:0000313" key="1">
    <source>
        <dbReference type="EMBL" id="MFD1320628.1"/>
    </source>
</evidence>
<dbReference type="EMBL" id="JBHTMP010000006">
    <property type="protein sequence ID" value="MFD1320628.1"/>
    <property type="molecule type" value="Genomic_DNA"/>
</dbReference>
<reference evidence="2" key="1">
    <citation type="journal article" date="2019" name="Int. J. Syst. Evol. Microbiol.">
        <title>The Global Catalogue of Microorganisms (GCM) 10K type strain sequencing project: providing services to taxonomists for standard genome sequencing and annotation.</title>
        <authorList>
            <consortium name="The Broad Institute Genomics Platform"/>
            <consortium name="The Broad Institute Genome Sequencing Center for Infectious Disease"/>
            <person name="Wu L."/>
            <person name="Ma J."/>
        </authorList>
    </citation>
    <scope>NUCLEOTIDE SEQUENCE [LARGE SCALE GENOMIC DNA]</scope>
    <source>
        <strain evidence="2">JCM 31037</strain>
    </source>
</reference>
<comment type="caution">
    <text evidence="1">The sequence shown here is derived from an EMBL/GenBank/DDBJ whole genome shotgun (WGS) entry which is preliminary data.</text>
</comment>
<organism evidence="1 2">
    <name type="scientific">Micromonospora sonneratiae</name>
    <dbReference type="NCBI Taxonomy" id="1184706"/>
    <lineage>
        <taxon>Bacteria</taxon>
        <taxon>Bacillati</taxon>
        <taxon>Actinomycetota</taxon>
        <taxon>Actinomycetes</taxon>
        <taxon>Micromonosporales</taxon>
        <taxon>Micromonosporaceae</taxon>
        <taxon>Micromonospora</taxon>
    </lineage>
</organism>